<dbReference type="Pfam" id="PF06974">
    <property type="entry name" value="WS_DGAT_C"/>
    <property type="match status" value="1"/>
</dbReference>
<keyword evidence="3" id="KW-1185">Reference proteome</keyword>
<organism evidence="2 3">
    <name type="scientific">Kingdonia uniflora</name>
    <dbReference type="NCBI Taxonomy" id="39325"/>
    <lineage>
        <taxon>Eukaryota</taxon>
        <taxon>Viridiplantae</taxon>
        <taxon>Streptophyta</taxon>
        <taxon>Embryophyta</taxon>
        <taxon>Tracheophyta</taxon>
        <taxon>Spermatophyta</taxon>
        <taxon>Magnoliopsida</taxon>
        <taxon>Ranunculales</taxon>
        <taxon>Circaeasteraceae</taxon>
        <taxon>Kingdonia</taxon>
    </lineage>
</organism>
<protein>
    <recommendedName>
        <fullName evidence="1">O-acyltransferase WSD1 C-terminal domain-containing protein</fullName>
    </recommendedName>
</protein>
<dbReference type="GO" id="GO:0005886">
    <property type="term" value="C:plasma membrane"/>
    <property type="evidence" value="ECO:0007669"/>
    <property type="project" value="TreeGrafter"/>
</dbReference>
<dbReference type="EMBL" id="JACGCM010002332">
    <property type="protein sequence ID" value="KAF6141026.1"/>
    <property type="molecule type" value="Genomic_DNA"/>
</dbReference>
<proteinExistence type="predicted"/>
<comment type="caution">
    <text evidence="2">The sequence shown here is derived from an EMBL/GenBank/DDBJ whole genome shotgun (WGS) entry which is preliminary data.</text>
</comment>
<dbReference type="Proteomes" id="UP000541444">
    <property type="component" value="Unassembled WGS sequence"/>
</dbReference>
<dbReference type="PANTHER" id="PTHR31650:SF1">
    <property type="entry name" value="WAX ESTER SYNTHASE_DIACYLGLYCEROL ACYLTRANSFERASE 4-RELATED"/>
    <property type="match status" value="1"/>
</dbReference>
<evidence type="ECO:0000259" key="1">
    <source>
        <dbReference type="Pfam" id="PF06974"/>
    </source>
</evidence>
<dbReference type="PANTHER" id="PTHR31650">
    <property type="entry name" value="O-ACYLTRANSFERASE (WSD1-LIKE) FAMILY PROTEIN"/>
    <property type="match status" value="1"/>
</dbReference>
<evidence type="ECO:0000313" key="3">
    <source>
        <dbReference type="Proteomes" id="UP000541444"/>
    </source>
</evidence>
<sequence length="109" mass="12872">MADTIEKVNMNNVLRCKQVYFFFPFKIFLRDNILDYVHEAKSTIDRRKNFYATTALFYKCLLRITMGFSNVVGPLEDINFYGNFIAYIYPTASNSLISYFKLSFEIKDN</sequence>
<dbReference type="OrthoDB" id="619536at2759"/>
<dbReference type="GO" id="GO:0019432">
    <property type="term" value="P:triglyceride biosynthetic process"/>
    <property type="evidence" value="ECO:0007669"/>
    <property type="project" value="TreeGrafter"/>
</dbReference>
<reference evidence="2 3" key="1">
    <citation type="journal article" date="2020" name="IScience">
        <title>Genome Sequencing of the Endangered Kingdonia uniflora (Circaeasteraceae, Ranunculales) Reveals Potential Mechanisms of Evolutionary Specialization.</title>
        <authorList>
            <person name="Sun Y."/>
            <person name="Deng T."/>
            <person name="Zhang A."/>
            <person name="Moore M.J."/>
            <person name="Landis J.B."/>
            <person name="Lin N."/>
            <person name="Zhang H."/>
            <person name="Zhang X."/>
            <person name="Huang J."/>
            <person name="Zhang X."/>
            <person name="Sun H."/>
            <person name="Wang H."/>
        </authorList>
    </citation>
    <scope>NUCLEOTIDE SEQUENCE [LARGE SCALE GENOMIC DNA]</scope>
    <source>
        <strain evidence="2">TB1705</strain>
        <tissue evidence="2">Leaf</tissue>
    </source>
</reference>
<dbReference type="GO" id="GO:0008374">
    <property type="term" value="F:O-acyltransferase activity"/>
    <property type="evidence" value="ECO:0007669"/>
    <property type="project" value="InterPro"/>
</dbReference>
<dbReference type="InterPro" id="IPR045034">
    <property type="entry name" value="O-acyltransferase_WSD1-like"/>
</dbReference>
<gene>
    <name evidence="2" type="ORF">GIB67_006471</name>
</gene>
<dbReference type="InterPro" id="IPR009721">
    <property type="entry name" value="O-acyltransferase_WSD1_C"/>
</dbReference>
<dbReference type="AlphaFoldDB" id="A0A7J7LEE4"/>
<evidence type="ECO:0000313" key="2">
    <source>
        <dbReference type="EMBL" id="KAF6141026.1"/>
    </source>
</evidence>
<accession>A0A7J7LEE4</accession>
<feature type="domain" description="O-acyltransferase WSD1 C-terminal" evidence="1">
    <location>
        <begin position="53"/>
        <end position="93"/>
    </location>
</feature>
<name>A0A7J7LEE4_9MAGN</name>